<evidence type="ECO:0000256" key="1">
    <source>
        <dbReference type="ARBA" id="ARBA00093462"/>
    </source>
</evidence>
<name>A0A0R2HA88_WEIVI</name>
<dbReference type="EMBL" id="UHIV01000004">
    <property type="protein sequence ID" value="SUP58936.1"/>
    <property type="molecule type" value="Genomic_DNA"/>
</dbReference>
<dbReference type="PATRIC" id="fig|1629.5.peg.138"/>
<dbReference type="Gene3D" id="1.10.10.10">
    <property type="entry name" value="Winged helix-like DNA-binding domain superfamily/Winged helix DNA-binding domain"/>
    <property type="match status" value="1"/>
</dbReference>
<dbReference type="Proteomes" id="UP000051992">
    <property type="component" value="Unassembled WGS sequence"/>
</dbReference>
<evidence type="ECO:0000313" key="6">
    <source>
        <dbReference type="Proteomes" id="UP000051992"/>
    </source>
</evidence>
<dbReference type="NCBIfam" id="TIGR01446">
    <property type="entry name" value="DnaD_dom"/>
    <property type="match status" value="1"/>
</dbReference>
<evidence type="ECO:0000259" key="3">
    <source>
        <dbReference type="Pfam" id="PF21984"/>
    </source>
</evidence>
<dbReference type="InterPro" id="IPR034829">
    <property type="entry name" value="DnaD-like_sf"/>
</dbReference>
<evidence type="ECO:0000313" key="4">
    <source>
        <dbReference type="EMBL" id="KRN46871.1"/>
    </source>
</evidence>
<dbReference type="OrthoDB" id="9770238at2"/>
<feature type="domain" description="DnaD N-terminal" evidence="3">
    <location>
        <begin position="19"/>
        <end position="109"/>
    </location>
</feature>
<dbReference type="RefSeq" id="WP_057743601.1">
    <property type="nucleotide sequence ID" value="NZ_BJLU01000001.1"/>
</dbReference>
<dbReference type="EMBL" id="JQBM01000001">
    <property type="protein sequence ID" value="KRN46871.1"/>
    <property type="molecule type" value="Genomic_DNA"/>
</dbReference>
<dbReference type="Pfam" id="PF21984">
    <property type="entry name" value="DnaD_N"/>
    <property type="match status" value="1"/>
</dbReference>
<dbReference type="PANTHER" id="PTHR37293:SF6">
    <property type="entry name" value="DNA REPLICATION PROTEIN DNAD"/>
    <property type="match status" value="1"/>
</dbReference>
<dbReference type="AlphaFoldDB" id="A0A0R2HA88"/>
<feature type="domain" description="DnaB/C C-terminal" evidence="2">
    <location>
        <begin position="145"/>
        <end position="216"/>
    </location>
</feature>
<dbReference type="Gene3D" id="1.10.10.630">
    <property type="entry name" value="DnaD domain-like"/>
    <property type="match status" value="1"/>
</dbReference>
<dbReference type="PANTHER" id="PTHR37293">
    <property type="entry name" value="PHAGE REPLICATION PROTEIN-RELATED"/>
    <property type="match status" value="1"/>
</dbReference>
<proteinExistence type="inferred from homology"/>
<evidence type="ECO:0000313" key="7">
    <source>
        <dbReference type="Proteomes" id="UP000254621"/>
    </source>
</evidence>
<dbReference type="Pfam" id="PF07261">
    <property type="entry name" value="DnaB_2"/>
    <property type="match status" value="1"/>
</dbReference>
<dbReference type="InterPro" id="IPR053843">
    <property type="entry name" value="DnaD_N"/>
</dbReference>
<gene>
    <name evidence="5" type="primary">dnaD</name>
    <name evidence="4" type="ORF">IV50_GL000135</name>
    <name evidence="5" type="ORF">NCTC13645_01185</name>
</gene>
<sequence length="249" mass="28449">MSDNSFQARFLAMGDVSVSAYILTHYHQLGMSNDEFLLYLQLKNQIEHNHDINTGQLAKQLGWSTEKINQLIEQMHTKGFADYVSQHDEQGRVATSIDFSPLLTKVMQTSGNYTATTAGERVASEGAVVAETAENNDQPTRSDIFNMIEQEFGRPLSSMELSTVKDWFDIDHFRPDFIKAALQEAVMNQALSLRYIETILVSWQKKNYHSLNDVYDERKNRQQYKQANTDATPQVNTDIDIMNLDLNNL</sequence>
<dbReference type="STRING" id="1629.IV50_GL000135"/>
<reference evidence="5 7" key="2">
    <citation type="submission" date="2018-06" db="EMBL/GenBank/DDBJ databases">
        <authorList>
            <consortium name="Pathogen Informatics"/>
            <person name="Doyle S."/>
        </authorList>
    </citation>
    <scope>NUCLEOTIDE SEQUENCE [LARGE SCALE GENOMIC DNA]</scope>
    <source>
        <strain evidence="5 7">NCTC13645</strain>
    </source>
</reference>
<evidence type="ECO:0000313" key="5">
    <source>
        <dbReference type="EMBL" id="SUP58936.1"/>
    </source>
</evidence>
<dbReference type="InterPro" id="IPR053162">
    <property type="entry name" value="DnaD"/>
</dbReference>
<protein>
    <submittedName>
        <fullName evidence="5">DNA replication protein dnaD</fullName>
    </submittedName>
    <submittedName>
        <fullName evidence="4">Primosome component related protein</fullName>
    </submittedName>
</protein>
<comment type="similarity">
    <text evidence="1">Belongs to the DnaB/DnaD family.</text>
</comment>
<keyword evidence="6" id="KW-1185">Reference proteome</keyword>
<dbReference type="SUPFAM" id="SSF158499">
    <property type="entry name" value="DnaD domain-like"/>
    <property type="match status" value="1"/>
</dbReference>
<accession>A0A0R2HA88</accession>
<organism evidence="4 6">
    <name type="scientific">Weissella viridescens</name>
    <name type="common">Lactobacillus viridescens</name>
    <dbReference type="NCBI Taxonomy" id="1629"/>
    <lineage>
        <taxon>Bacteria</taxon>
        <taxon>Bacillati</taxon>
        <taxon>Bacillota</taxon>
        <taxon>Bacilli</taxon>
        <taxon>Lactobacillales</taxon>
        <taxon>Lactobacillaceae</taxon>
        <taxon>Weissella</taxon>
    </lineage>
</organism>
<dbReference type="Proteomes" id="UP000254621">
    <property type="component" value="Unassembled WGS sequence"/>
</dbReference>
<dbReference type="InterPro" id="IPR036388">
    <property type="entry name" value="WH-like_DNA-bd_sf"/>
</dbReference>
<evidence type="ECO:0000259" key="2">
    <source>
        <dbReference type="Pfam" id="PF07261"/>
    </source>
</evidence>
<reference evidence="4 6" key="1">
    <citation type="journal article" date="2015" name="Genome Announc.">
        <title>Expanding the biotechnology potential of lactobacilli through comparative genomics of 213 strains and associated genera.</title>
        <authorList>
            <person name="Sun Z."/>
            <person name="Harris H.M."/>
            <person name="McCann A."/>
            <person name="Guo C."/>
            <person name="Argimon S."/>
            <person name="Zhang W."/>
            <person name="Yang X."/>
            <person name="Jeffery I.B."/>
            <person name="Cooney J.C."/>
            <person name="Kagawa T.F."/>
            <person name="Liu W."/>
            <person name="Song Y."/>
            <person name="Salvetti E."/>
            <person name="Wrobel A."/>
            <person name="Rasinkangas P."/>
            <person name="Parkhill J."/>
            <person name="Rea M.C."/>
            <person name="O'Sullivan O."/>
            <person name="Ritari J."/>
            <person name="Douillard F.P."/>
            <person name="Paul Ross R."/>
            <person name="Yang R."/>
            <person name="Briner A.E."/>
            <person name="Felis G.E."/>
            <person name="de Vos W.M."/>
            <person name="Barrangou R."/>
            <person name="Klaenhammer T.R."/>
            <person name="Caufield P.W."/>
            <person name="Cui Y."/>
            <person name="Zhang H."/>
            <person name="O'Toole P.W."/>
        </authorList>
    </citation>
    <scope>NUCLEOTIDE SEQUENCE [LARGE SCALE GENOMIC DNA]</scope>
    <source>
        <strain evidence="4 6">DSM 20410</strain>
    </source>
</reference>
<dbReference type="InterPro" id="IPR006343">
    <property type="entry name" value="DnaB/C_C"/>
</dbReference>